<evidence type="ECO:0000313" key="7">
    <source>
        <dbReference type="EMBL" id="ALV40012.1"/>
    </source>
</evidence>
<dbReference type="CDD" id="cd08254">
    <property type="entry name" value="hydroxyacyl_CoA_DH"/>
    <property type="match status" value="1"/>
</dbReference>
<dbReference type="GO" id="GO:0008270">
    <property type="term" value="F:zinc ion binding"/>
    <property type="evidence" value="ECO:0007669"/>
    <property type="project" value="InterPro"/>
</dbReference>
<dbReference type="KEGG" id="psul:AU252_01550"/>
<evidence type="ECO:0000256" key="3">
    <source>
        <dbReference type="ARBA" id="ARBA00022833"/>
    </source>
</evidence>
<evidence type="ECO:0000256" key="4">
    <source>
        <dbReference type="ARBA" id="ARBA00023002"/>
    </source>
</evidence>
<dbReference type="InterPro" id="IPR011032">
    <property type="entry name" value="GroES-like_sf"/>
</dbReference>
<dbReference type="GO" id="GO:0016491">
    <property type="term" value="F:oxidoreductase activity"/>
    <property type="evidence" value="ECO:0007669"/>
    <property type="project" value="UniProtKB-KW"/>
</dbReference>
<comment type="similarity">
    <text evidence="5">Belongs to the zinc-containing alcohol dehydrogenase family.</text>
</comment>
<dbReference type="SUPFAM" id="SSF50129">
    <property type="entry name" value="GroES-like"/>
    <property type="match status" value="1"/>
</dbReference>
<dbReference type="InterPro" id="IPR020843">
    <property type="entry name" value="ER"/>
</dbReference>
<dbReference type="PROSITE" id="PS00059">
    <property type="entry name" value="ADH_ZINC"/>
    <property type="match status" value="1"/>
</dbReference>
<name>A0A0U3QSZ2_9MICC</name>
<dbReference type="PANTHER" id="PTHR43401:SF2">
    <property type="entry name" value="L-THREONINE 3-DEHYDROGENASE"/>
    <property type="match status" value="1"/>
</dbReference>
<dbReference type="SUPFAM" id="SSF51735">
    <property type="entry name" value="NAD(P)-binding Rossmann-fold domains"/>
    <property type="match status" value="1"/>
</dbReference>
<evidence type="ECO:0000256" key="2">
    <source>
        <dbReference type="ARBA" id="ARBA00022723"/>
    </source>
</evidence>
<dbReference type="InterPro" id="IPR036291">
    <property type="entry name" value="NAD(P)-bd_dom_sf"/>
</dbReference>
<dbReference type="InterPro" id="IPR050129">
    <property type="entry name" value="Zn_alcohol_dh"/>
</dbReference>
<dbReference type="RefSeq" id="WP_058929222.1">
    <property type="nucleotide sequence ID" value="NZ_CP013747.1"/>
</dbReference>
<gene>
    <name evidence="7" type="ORF">AU252_01550</name>
</gene>
<dbReference type="PANTHER" id="PTHR43401">
    <property type="entry name" value="L-THREONINE 3-DEHYDROGENASE"/>
    <property type="match status" value="1"/>
</dbReference>
<dbReference type="AlphaFoldDB" id="A0A0U3QSZ2"/>
<proteinExistence type="inferred from homology"/>
<dbReference type="EMBL" id="CP013747">
    <property type="protein sequence ID" value="ALV40012.1"/>
    <property type="molecule type" value="Genomic_DNA"/>
</dbReference>
<dbReference type="STRING" id="121292.AU252_01550"/>
<evidence type="ECO:0000256" key="5">
    <source>
        <dbReference type="RuleBase" id="RU361277"/>
    </source>
</evidence>
<keyword evidence="4" id="KW-0560">Oxidoreductase</keyword>
<feature type="domain" description="Enoyl reductase (ER)" evidence="6">
    <location>
        <begin position="9"/>
        <end position="331"/>
    </location>
</feature>
<protein>
    <submittedName>
        <fullName evidence="7">Zinc-binding dehydrogenase</fullName>
    </submittedName>
</protein>
<evidence type="ECO:0000256" key="1">
    <source>
        <dbReference type="ARBA" id="ARBA00001947"/>
    </source>
</evidence>
<evidence type="ECO:0000259" key="6">
    <source>
        <dbReference type="SMART" id="SM00829"/>
    </source>
</evidence>
<dbReference type="Proteomes" id="UP000065151">
    <property type="component" value="Chromosome"/>
</dbReference>
<evidence type="ECO:0000313" key="8">
    <source>
        <dbReference type="Proteomes" id="UP000065151"/>
    </source>
</evidence>
<dbReference type="Pfam" id="PF00107">
    <property type="entry name" value="ADH_zinc_N"/>
    <property type="match status" value="1"/>
</dbReference>
<dbReference type="Pfam" id="PF08240">
    <property type="entry name" value="ADH_N"/>
    <property type="match status" value="1"/>
</dbReference>
<dbReference type="InterPro" id="IPR013154">
    <property type="entry name" value="ADH-like_N"/>
</dbReference>
<dbReference type="SMART" id="SM00829">
    <property type="entry name" value="PKS_ER"/>
    <property type="match status" value="1"/>
</dbReference>
<accession>A0A0U3QSZ2</accession>
<dbReference type="InterPro" id="IPR013149">
    <property type="entry name" value="ADH-like_C"/>
</dbReference>
<dbReference type="InterPro" id="IPR002328">
    <property type="entry name" value="ADH_Zn_CS"/>
</dbReference>
<comment type="cofactor">
    <cofactor evidence="1 5">
        <name>Zn(2+)</name>
        <dbReference type="ChEBI" id="CHEBI:29105"/>
    </cofactor>
</comment>
<dbReference type="Gene3D" id="3.90.180.10">
    <property type="entry name" value="Medium-chain alcohol dehydrogenases, catalytic domain"/>
    <property type="match status" value="1"/>
</dbReference>
<keyword evidence="3 5" id="KW-0862">Zinc</keyword>
<reference evidence="7 8" key="1">
    <citation type="submission" date="2015-12" db="EMBL/GenBank/DDBJ databases">
        <authorList>
            <person name="Shamseldin A."/>
            <person name="Moawad H."/>
            <person name="Abd El-Rahim W.M."/>
            <person name="Sadowsky M.J."/>
        </authorList>
    </citation>
    <scope>NUCLEOTIDE SEQUENCE [LARGE SCALE GENOMIC DNA]</scope>
    <source>
        <strain evidence="7 8">Ar51</strain>
    </source>
</reference>
<organism evidence="7">
    <name type="scientific">Pseudarthrobacter sulfonivorans</name>
    <dbReference type="NCBI Taxonomy" id="121292"/>
    <lineage>
        <taxon>Bacteria</taxon>
        <taxon>Bacillati</taxon>
        <taxon>Actinomycetota</taxon>
        <taxon>Actinomycetes</taxon>
        <taxon>Micrococcales</taxon>
        <taxon>Micrococcaceae</taxon>
        <taxon>Pseudarthrobacter</taxon>
    </lineage>
</organism>
<keyword evidence="2 5" id="KW-0479">Metal-binding</keyword>
<sequence>MKAWSIDFATGKFGIREVPIPEPGPDEVRIKVRAAGVCLSDVHLISGDIGPMRNVNAVRTLGHEVAGTVDAFGSLVDGWKEGDRVTLQAVIARSWGVDTMGLDYDGGWADYVVVPQQVLVSIPDNLPFDQACIIPDAVATPWAAICNTAKVVAGESAAVWGVGGLGLHAIQLLRMIGASPIIAVDPLRAAREKAMSRGADAALDPTEPGFREEVRKLNGGRGIDAGFDFAGFPGIAEQILALLNTNGRLTIAGLSGKPFTVQDSISLIRYQHKILGHYGYLPPHVEQLVRLVSWGRIDLSGSISDHLPLDAADEAVRRLRDKIGDPIRLVLVP</sequence>